<evidence type="ECO:0000313" key="3">
    <source>
        <dbReference type="Proteomes" id="UP000298218"/>
    </source>
</evidence>
<keyword evidence="1" id="KW-0812">Transmembrane</keyword>
<evidence type="ECO:0000313" key="2">
    <source>
        <dbReference type="EMBL" id="TFD82480.1"/>
    </source>
</evidence>
<accession>A0A4Y8KS67</accession>
<comment type="caution">
    <text evidence="2">The sequence shown here is derived from an EMBL/GenBank/DDBJ whole genome shotgun (WGS) entry which is preliminary data.</text>
</comment>
<name>A0A4Y8KS67_9MICO</name>
<dbReference type="RefSeq" id="WP_134175045.1">
    <property type="nucleotide sequence ID" value="NZ_SODI01000001.1"/>
</dbReference>
<evidence type="ECO:0008006" key="4">
    <source>
        <dbReference type="Google" id="ProtNLM"/>
    </source>
</evidence>
<dbReference type="AlphaFoldDB" id="A0A4Y8KS67"/>
<keyword evidence="1" id="KW-1133">Transmembrane helix</keyword>
<feature type="transmembrane region" description="Helical" evidence="1">
    <location>
        <begin position="55"/>
        <end position="74"/>
    </location>
</feature>
<dbReference type="Proteomes" id="UP000298218">
    <property type="component" value="Unassembled WGS sequence"/>
</dbReference>
<sequence>MTFLAPQKKRTTIPRTVFRVVLGAFLLLAGISHLTFNREAFLAQVPTWLPVDGDLVVVASGIVEIVLGVSLLALGRYRVQVGWIVAAFFVAIFPGNISQLVTQTDSFGLNTDLDRSIRLLFQPVLVLWALWSSGAWLAWREHRAGTRTQSSTAPPAPNG</sequence>
<proteinExistence type="predicted"/>
<evidence type="ECO:0000256" key="1">
    <source>
        <dbReference type="SAM" id="Phobius"/>
    </source>
</evidence>
<feature type="transmembrane region" description="Helical" evidence="1">
    <location>
        <begin position="81"/>
        <end position="100"/>
    </location>
</feature>
<feature type="transmembrane region" description="Helical" evidence="1">
    <location>
        <begin position="120"/>
        <end position="139"/>
    </location>
</feature>
<dbReference type="PANTHER" id="PTHR36974:SF1">
    <property type="entry name" value="DOXX FAMILY MEMBRANE PROTEIN"/>
    <property type="match status" value="1"/>
</dbReference>
<dbReference type="PANTHER" id="PTHR36974">
    <property type="entry name" value="MEMBRANE PROTEIN-RELATED"/>
    <property type="match status" value="1"/>
</dbReference>
<keyword evidence="3" id="KW-1185">Reference proteome</keyword>
<organism evidence="2 3">
    <name type="scientific">Cryobacterium psychrophilum</name>
    <dbReference type="NCBI Taxonomy" id="41988"/>
    <lineage>
        <taxon>Bacteria</taxon>
        <taxon>Bacillati</taxon>
        <taxon>Actinomycetota</taxon>
        <taxon>Actinomycetes</taxon>
        <taxon>Micrococcales</taxon>
        <taxon>Microbacteriaceae</taxon>
        <taxon>Cryobacterium</taxon>
    </lineage>
</organism>
<keyword evidence="1" id="KW-0472">Membrane</keyword>
<gene>
    <name evidence="2" type="ORF">E3T53_00930</name>
</gene>
<reference evidence="2 3" key="1">
    <citation type="submission" date="2019-03" db="EMBL/GenBank/DDBJ databases">
        <title>Genomics of glacier-inhabiting Cryobacterium strains.</title>
        <authorList>
            <person name="Liu Q."/>
            <person name="Xin Y.-H."/>
        </authorList>
    </citation>
    <scope>NUCLEOTIDE SEQUENCE [LARGE SCALE GENOMIC DNA]</scope>
    <source>
        <strain evidence="2 3">CGMCC 1.4292</strain>
    </source>
</reference>
<feature type="transmembrane region" description="Helical" evidence="1">
    <location>
        <begin position="16"/>
        <end position="35"/>
    </location>
</feature>
<protein>
    <recommendedName>
        <fullName evidence="4">DoxX family membrane protein</fullName>
    </recommendedName>
</protein>
<dbReference type="EMBL" id="SOHQ01000001">
    <property type="protein sequence ID" value="TFD82480.1"/>
    <property type="molecule type" value="Genomic_DNA"/>
</dbReference>
<dbReference type="OrthoDB" id="9788974at2"/>